<dbReference type="EMBL" id="CAJVRM010000157">
    <property type="protein sequence ID" value="CAG8975963.1"/>
    <property type="molecule type" value="Genomic_DNA"/>
</dbReference>
<gene>
    <name evidence="2" type="ORF">HYALB_00012201</name>
</gene>
<sequence length="589" mass="66408">MSDPGTPMFVDDDESIASFSPMQETPSAPHPRIAALERAAEAMDGLEEAQSPAREPSLTPTPSVAPAPAEDDTAAQSPPPDPNSLEELTRNLIRKVPLGTRARLAAEAAEKAKMPVEKEFPPEPTQKPIDNTLAQRLRNDAPLRENEQLTLENMINILNPRPRDDPTAAAPREASIPAIAQYLPGAAPDDGNRGFVLGPGEVSIHSKKGYEWVFSEVDFRKASKDFAKLLDEHKPITRTKAQRDAGNTIKWKFELVPNEENPTDLRLRSFKWINPASKAKLKVSDLERDVGENPPFNQMYDLFFRIITNNATDFGPVAGVSIEDKDVVANDKRFVARTIGVLILTEEHGAMDAVGRFLEMLYLRMGQRLWDYIRGNPETWINIATRIQSPIIFREAIIHCVGKIDSRYQRINPAQFRNKGPVFLAIEKLIQKKIDQLKVLKKKTEEDLINFWPVAMYHPHSSNAYIPDRTVYSSDIYLYQGNIWMQYIANAFLRDYHHRADDGGIRLYRTIATGGVTYLTPASLHNFTSRFAMSARALEILTKAVEDCKTEAAEYMKELTRDNTQGQSNDKARLGYLTCVWVEDDEFPF</sequence>
<feature type="region of interest" description="Disordered" evidence="1">
    <location>
        <begin position="106"/>
        <end position="129"/>
    </location>
</feature>
<evidence type="ECO:0000313" key="2">
    <source>
        <dbReference type="EMBL" id="CAG8975963.1"/>
    </source>
</evidence>
<protein>
    <submittedName>
        <fullName evidence="2">Uncharacterized protein</fullName>
    </submittedName>
</protein>
<reference evidence="2" key="1">
    <citation type="submission" date="2021-07" db="EMBL/GenBank/DDBJ databases">
        <authorList>
            <person name="Durling M."/>
        </authorList>
    </citation>
    <scope>NUCLEOTIDE SEQUENCE</scope>
</reference>
<accession>A0A9N9LLK0</accession>
<dbReference type="PANTHER" id="PTHR38119:SF2">
    <property type="entry name" value="TRANSCRIPTION FACTOR DOMAIN-CONTAINING PROTEIN"/>
    <property type="match status" value="1"/>
</dbReference>
<feature type="compositionally biased region" description="Basic and acidic residues" evidence="1">
    <location>
        <begin position="108"/>
        <end position="121"/>
    </location>
</feature>
<feature type="compositionally biased region" description="Polar residues" evidence="1">
    <location>
        <begin position="17"/>
        <end position="26"/>
    </location>
</feature>
<organism evidence="2 3">
    <name type="scientific">Hymenoscyphus albidus</name>
    <dbReference type="NCBI Taxonomy" id="595503"/>
    <lineage>
        <taxon>Eukaryota</taxon>
        <taxon>Fungi</taxon>
        <taxon>Dikarya</taxon>
        <taxon>Ascomycota</taxon>
        <taxon>Pezizomycotina</taxon>
        <taxon>Leotiomycetes</taxon>
        <taxon>Helotiales</taxon>
        <taxon>Helotiaceae</taxon>
        <taxon>Hymenoscyphus</taxon>
    </lineage>
</organism>
<dbReference type="AlphaFoldDB" id="A0A9N9LLK0"/>
<dbReference type="Proteomes" id="UP000701801">
    <property type="component" value="Unassembled WGS sequence"/>
</dbReference>
<comment type="caution">
    <text evidence="2">The sequence shown here is derived from an EMBL/GenBank/DDBJ whole genome shotgun (WGS) entry which is preliminary data.</text>
</comment>
<evidence type="ECO:0000256" key="1">
    <source>
        <dbReference type="SAM" id="MobiDB-lite"/>
    </source>
</evidence>
<evidence type="ECO:0000313" key="3">
    <source>
        <dbReference type="Proteomes" id="UP000701801"/>
    </source>
</evidence>
<keyword evidence="3" id="KW-1185">Reference proteome</keyword>
<dbReference type="OrthoDB" id="2129688at2759"/>
<dbReference type="PANTHER" id="PTHR38119">
    <property type="entry name" value="BTB DOMAIN-CONTAINING PROTEIN-RELATED"/>
    <property type="match status" value="1"/>
</dbReference>
<name>A0A9N9LLK0_9HELO</name>
<feature type="region of interest" description="Disordered" evidence="1">
    <location>
        <begin position="1"/>
        <end position="86"/>
    </location>
</feature>
<proteinExistence type="predicted"/>